<dbReference type="AlphaFoldDB" id="A0A286NYW2"/>
<keyword evidence="1" id="KW-0614">Plasmid</keyword>
<organism evidence="1">
    <name type="scientific">Enterobacter hormaechei</name>
    <dbReference type="NCBI Taxonomy" id="158836"/>
    <lineage>
        <taxon>Bacteria</taxon>
        <taxon>Pseudomonadati</taxon>
        <taxon>Pseudomonadota</taxon>
        <taxon>Gammaproteobacteria</taxon>
        <taxon>Enterobacterales</taxon>
        <taxon>Enterobacteriaceae</taxon>
        <taxon>Enterobacter</taxon>
        <taxon>Enterobacter cloacae complex</taxon>
    </lineage>
</organism>
<name>A0A286NYW2_9ENTR</name>
<reference evidence="1" key="1">
    <citation type="journal article" date="2018" name="Antimicrob. Agents Chemother.">
        <title>Molecular Characterization of IMP-1-Producing Enterobacter cloacae Complex Isolates in Tokyo.</title>
        <authorList>
            <person name="Aoki K."/>
            <person name="Harada S."/>
            <person name="Yahara K."/>
            <person name="Ishii Y."/>
            <person name="Motooka D."/>
            <person name="Nakamura S."/>
            <person name="Akeda Y."/>
            <person name="Iida T."/>
            <person name="Tomono K."/>
            <person name="Iwata S."/>
            <person name="Moriya K."/>
            <person name="Tateda K."/>
        </authorList>
    </citation>
    <scope>NUCLEOTIDE SEQUENCE</scope>
    <source>
        <strain evidence="1">TUM11043</strain>
        <plasmid evidence="1">pMTY11043_IncHI2</plasmid>
    </source>
</reference>
<gene>
    <name evidence="1" type="ORF">TUM11043_00069</name>
</gene>
<accession>A0A286NYW2</accession>
<evidence type="ECO:0000313" key="1">
    <source>
        <dbReference type="EMBL" id="BBA25907.1"/>
    </source>
</evidence>
<sequence length="44" mass="4934">MGELLRSREETFLAMTMSSARLSHPAFIRGNRLPQTDQAIIISS</sequence>
<dbReference type="EMBL" id="AP018352">
    <property type="protein sequence ID" value="BBA25907.1"/>
    <property type="molecule type" value="Genomic_DNA"/>
</dbReference>
<geneLocation type="plasmid" evidence="1">
    <name>pMTY11043_IncHI2</name>
</geneLocation>
<protein>
    <submittedName>
        <fullName evidence="1">Uncharacterized protein</fullName>
    </submittedName>
</protein>
<proteinExistence type="predicted"/>